<feature type="compositionally biased region" description="Polar residues" evidence="1">
    <location>
        <begin position="281"/>
        <end position="290"/>
    </location>
</feature>
<evidence type="ECO:0000313" key="3">
    <source>
        <dbReference type="Proteomes" id="UP000887572"/>
    </source>
</evidence>
<feature type="compositionally biased region" description="Acidic residues" evidence="1">
    <location>
        <begin position="341"/>
        <end position="354"/>
    </location>
</feature>
<evidence type="ECO:0000256" key="1">
    <source>
        <dbReference type="SAM" id="MobiDB-lite"/>
    </source>
</evidence>
<feature type="compositionally biased region" description="Acidic residues" evidence="1">
    <location>
        <begin position="395"/>
        <end position="411"/>
    </location>
</feature>
<proteinExistence type="predicted"/>
<feature type="region of interest" description="Disordered" evidence="1">
    <location>
        <begin position="248"/>
        <end position="440"/>
    </location>
</feature>
<accession>A0A914HCW8</accession>
<keyword evidence="2" id="KW-0732">Signal</keyword>
<protein>
    <submittedName>
        <fullName evidence="4">Uncharacterized protein</fullName>
    </submittedName>
</protein>
<feature type="chain" id="PRO_5037403316" evidence="2">
    <location>
        <begin position="20"/>
        <end position="451"/>
    </location>
</feature>
<dbReference type="AlphaFoldDB" id="A0A914HCW8"/>
<dbReference type="Proteomes" id="UP000887572">
    <property type="component" value="Unplaced"/>
</dbReference>
<sequence length="451" mass="51533">MTQLIFPLFFVLIISKSSRQNDRQTAEEFTTNTRIDRAANYREHFETYEAPQGLENRTQQQQQQQQKEDGGGTKSKTRYLEFAETEFTRPSFYLPIPFVAPAGNQLQAIPTRTLSQLIKQHIARNRMKQLASQTPSYLRAAQSRVKELRQTPFRRWPTNSSVLSYAEKRRQWKMELKRRLKGEKVRTRFIPPLLISGGGHSSTQTDREPENRYYVTYSPQTRIYQVSRRPPPYLYTTDQDALPQQLDGEQPQQVDAEPGQQQEMDEDQPKAAKPPLIGTMGSDNSFSTTEGPLAEENSPTTEESATTTPMTRSSEHSQWVEAMKAPAVENDQPLKQILFLDDYEQVQGDEEVNETDSGPVMVDPPSLATEAAETPTVPSSSFQNKKLLGERERSAEEEDEFAEGENEEEDLFFFKPSGTSFSGERHQIELPNNGGRKDPFRIVVHETGRKM</sequence>
<name>A0A914HCW8_GLORO</name>
<feature type="compositionally biased region" description="Low complexity" evidence="1">
    <location>
        <begin position="294"/>
        <end position="311"/>
    </location>
</feature>
<evidence type="ECO:0000256" key="2">
    <source>
        <dbReference type="SAM" id="SignalP"/>
    </source>
</evidence>
<dbReference type="WBParaSite" id="Gr19_v10_g15957.t1">
    <property type="protein sequence ID" value="Gr19_v10_g15957.t1"/>
    <property type="gene ID" value="Gr19_v10_g15957"/>
</dbReference>
<keyword evidence="3" id="KW-1185">Reference proteome</keyword>
<feature type="region of interest" description="Disordered" evidence="1">
    <location>
        <begin position="49"/>
        <end position="75"/>
    </location>
</feature>
<organism evidence="3 4">
    <name type="scientific">Globodera rostochiensis</name>
    <name type="common">Golden nematode worm</name>
    <name type="synonym">Heterodera rostochiensis</name>
    <dbReference type="NCBI Taxonomy" id="31243"/>
    <lineage>
        <taxon>Eukaryota</taxon>
        <taxon>Metazoa</taxon>
        <taxon>Ecdysozoa</taxon>
        <taxon>Nematoda</taxon>
        <taxon>Chromadorea</taxon>
        <taxon>Rhabditida</taxon>
        <taxon>Tylenchina</taxon>
        <taxon>Tylenchomorpha</taxon>
        <taxon>Tylenchoidea</taxon>
        <taxon>Heteroderidae</taxon>
        <taxon>Heteroderinae</taxon>
        <taxon>Globodera</taxon>
    </lineage>
</organism>
<reference evidence="4" key="1">
    <citation type="submission" date="2022-11" db="UniProtKB">
        <authorList>
            <consortium name="WormBaseParasite"/>
        </authorList>
    </citation>
    <scope>IDENTIFICATION</scope>
</reference>
<evidence type="ECO:0000313" key="4">
    <source>
        <dbReference type="WBParaSite" id="Gr19_v10_g15957.t1"/>
    </source>
</evidence>
<feature type="signal peptide" evidence="2">
    <location>
        <begin position="1"/>
        <end position="19"/>
    </location>
</feature>